<organism evidence="1 2">
    <name type="scientific">Bartonella doshiae</name>
    <dbReference type="NCBI Taxonomy" id="33044"/>
    <lineage>
        <taxon>Bacteria</taxon>
        <taxon>Pseudomonadati</taxon>
        <taxon>Pseudomonadota</taxon>
        <taxon>Alphaproteobacteria</taxon>
        <taxon>Hyphomicrobiales</taxon>
        <taxon>Bartonellaceae</taxon>
        <taxon>Bartonella</taxon>
    </lineage>
</organism>
<accession>A0A380ZDS1</accession>
<gene>
    <name evidence="1" type="ORF">NCTC12862_00546</name>
</gene>
<protein>
    <recommendedName>
        <fullName evidence="3">Phage integrase family</fullName>
    </recommendedName>
</protein>
<reference evidence="1 2" key="1">
    <citation type="submission" date="2018-06" db="EMBL/GenBank/DDBJ databases">
        <authorList>
            <consortium name="Pathogen Informatics"/>
            <person name="Doyle S."/>
        </authorList>
    </citation>
    <scope>NUCLEOTIDE SEQUENCE [LARGE SCALE GENOMIC DNA]</scope>
    <source>
        <strain evidence="1 2">NCTC12862</strain>
    </source>
</reference>
<sequence length="64" mass="7385">MPAMDWKDVPAFYKTLSKASTLTQLALRLLILTGVRTRPLRHIHKDQIDGDIWIILAENNERKA</sequence>
<dbReference type="SUPFAM" id="SSF56349">
    <property type="entry name" value="DNA breaking-rejoining enzymes"/>
    <property type="match status" value="1"/>
</dbReference>
<dbReference type="AlphaFoldDB" id="A0A380ZDS1"/>
<dbReference type="GO" id="GO:0003677">
    <property type="term" value="F:DNA binding"/>
    <property type="evidence" value="ECO:0007669"/>
    <property type="project" value="InterPro"/>
</dbReference>
<dbReference type="EMBL" id="UFTF01000001">
    <property type="protein sequence ID" value="SUV44791.1"/>
    <property type="molecule type" value="Genomic_DNA"/>
</dbReference>
<evidence type="ECO:0000313" key="1">
    <source>
        <dbReference type="EMBL" id="SUV44791.1"/>
    </source>
</evidence>
<name>A0A380ZDS1_BARDO</name>
<dbReference type="InterPro" id="IPR011010">
    <property type="entry name" value="DNA_brk_join_enz"/>
</dbReference>
<evidence type="ECO:0008006" key="3">
    <source>
        <dbReference type="Google" id="ProtNLM"/>
    </source>
</evidence>
<proteinExistence type="predicted"/>
<evidence type="ECO:0000313" key="2">
    <source>
        <dbReference type="Proteomes" id="UP000254950"/>
    </source>
</evidence>
<dbReference type="Proteomes" id="UP000254950">
    <property type="component" value="Unassembled WGS sequence"/>
</dbReference>